<proteinExistence type="predicted"/>
<dbReference type="RefSeq" id="WP_086676442.1">
    <property type="nucleotide sequence ID" value="NZ_FNUJ01000001.1"/>
</dbReference>
<evidence type="ECO:0000313" key="3">
    <source>
        <dbReference type="Proteomes" id="UP000198878"/>
    </source>
</evidence>
<organism evidence="2 3">
    <name type="scientific">Amycolatopsis pretoriensis</name>
    <dbReference type="NCBI Taxonomy" id="218821"/>
    <lineage>
        <taxon>Bacteria</taxon>
        <taxon>Bacillati</taxon>
        <taxon>Actinomycetota</taxon>
        <taxon>Actinomycetes</taxon>
        <taxon>Pseudonocardiales</taxon>
        <taxon>Pseudonocardiaceae</taxon>
        <taxon>Amycolatopsis</taxon>
    </lineage>
</organism>
<dbReference type="Proteomes" id="UP000198878">
    <property type="component" value="Unassembled WGS sequence"/>
</dbReference>
<dbReference type="SUPFAM" id="SSF69279">
    <property type="entry name" value="Phage tail proteins"/>
    <property type="match status" value="1"/>
</dbReference>
<evidence type="ECO:0000256" key="1">
    <source>
        <dbReference type="SAM" id="MobiDB-lite"/>
    </source>
</evidence>
<dbReference type="AlphaFoldDB" id="A0A1H5Q181"/>
<accession>A0A1H5Q181</accession>
<evidence type="ECO:0000313" key="2">
    <source>
        <dbReference type="EMBL" id="SEF19816.1"/>
    </source>
</evidence>
<feature type="compositionally biased region" description="Low complexity" evidence="1">
    <location>
        <begin position="285"/>
        <end position="295"/>
    </location>
</feature>
<reference evidence="3" key="1">
    <citation type="submission" date="2016-10" db="EMBL/GenBank/DDBJ databases">
        <authorList>
            <person name="Varghese N."/>
            <person name="Submissions S."/>
        </authorList>
    </citation>
    <scope>NUCLEOTIDE SEQUENCE [LARGE SCALE GENOMIC DNA]</scope>
    <source>
        <strain evidence="3">DSM 44654</strain>
    </source>
</reference>
<dbReference type="STRING" id="218821.SAMN05421837_101113"/>
<name>A0A1H5Q181_9PSEU</name>
<dbReference type="EMBL" id="FNUJ01000001">
    <property type="protein sequence ID" value="SEF19816.1"/>
    <property type="molecule type" value="Genomic_DNA"/>
</dbReference>
<sequence length="397" mass="43463">MTAPAGTKPELADPDRYAPGFEVVIDGLQADPTTRNDILDIKVHRDLDEMSGFDLELNNWDDVTLKFKHSDSEQLRIGTRVSVRLGYADQLLTVGTGTISSLAPKFPDAASPTVSITCVDGMLALKDRKPTKEEDKNFVGKTDWEIAEQIARRNKLAVKTTHEGPRHDLVVQKNQSDAQFLMERAKRIDFDCYILPDPKTGEQTLYFVKPTDGRDSAPIRVFRLAYSPGLATGPSGQPAGLVPNLLDFTPTMTVSNQVSKLTVHGWDPVKAEPIEYVATAKDLPGGQDQSDGQSGPEAADSAAGGRQEVVVDAPVLSQEEAKELAIALLRERAYEFITATGRVAGLPELRPGDNLEIFGLGKRFSGTYFVKRVEHALNSSGFFTTFTGRKIFQGEKK</sequence>
<keyword evidence="3" id="KW-1185">Reference proteome</keyword>
<protein>
    <submittedName>
        <fullName evidence="2">Phage protein D</fullName>
    </submittedName>
</protein>
<feature type="region of interest" description="Disordered" evidence="1">
    <location>
        <begin position="282"/>
        <end position="305"/>
    </location>
</feature>
<gene>
    <name evidence="2" type="ORF">SAMN05421837_101113</name>
</gene>
<dbReference type="OrthoDB" id="1907165at2"/>